<dbReference type="Proteomes" id="UP000034852">
    <property type="component" value="Unassembled WGS sequence"/>
</dbReference>
<comment type="caution">
    <text evidence="1">The sequence shown here is derived from an EMBL/GenBank/DDBJ whole genome shotgun (WGS) entry which is preliminary data.</text>
</comment>
<dbReference type="AlphaFoldDB" id="A0A0G0GZ22"/>
<evidence type="ECO:0000313" key="2">
    <source>
        <dbReference type="Proteomes" id="UP000034852"/>
    </source>
</evidence>
<reference evidence="1 2" key="1">
    <citation type="journal article" date="2015" name="Nature">
        <title>rRNA introns, odd ribosomes, and small enigmatic genomes across a large radiation of phyla.</title>
        <authorList>
            <person name="Brown C.T."/>
            <person name="Hug L.A."/>
            <person name="Thomas B.C."/>
            <person name="Sharon I."/>
            <person name="Castelle C.J."/>
            <person name="Singh A."/>
            <person name="Wilkins M.J."/>
            <person name="Williams K.H."/>
            <person name="Banfield J.F."/>
        </authorList>
    </citation>
    <scope>NUCLEOTIDE SEQUENCE [LARGE SCALE GENOMIC DNA]</scope>
</reference>
<organism evidence="1 2">
    <name type="scientific">candidate division WS6 bacterium GW2011_GWA2_37_6</name>
    <dbReference type="NCBI Taxonomy" id="1619087"/>
    <lineage>
        <taxon>Bacteria</taxon>
        <taxon>Candidatus Dojkabacteria</taxon>
    </lineage>
</organism>
<protein>
    <submittedName>
        <fullName evidence="1">Uncharacterized protein</fullName>
    </submittedName>
</protein>
<gene>
    <name evidence="1" type="ORF">US52_C0006G0023</name>
</gene>
<dbReference type="EMBL" id="LBTH01000006">
    <property type="protein sequence ID" value="KKQ36193.1"/>
    <property type="molecule type" value="Genomic_DNA"/>
</dbReference>
<evidence type="ECO:0000313" key="1">
    <source>
        <dbReference type="EMBL" id="KKQ36193.1"/>
    </source>
</evidence>
<name>A0A0G0GZ22_9BACT</name>
<sequence>MKPEILKKHSDARAKLTRDDDEFLLMLIKDNDDDGKVIFKDSRVIDYLEKLSKKLDFDNIENMLDTAANGDLSEINLGNTIEDKELPDLDIILNILNKYIEQVNEDMPYEIMSEIRKNYISDLTAAIVENAYEKLVYEIFVNMNELVIKEIQLVSSEICPHSRLIDIFSKNAGGIDIRVEII</sequence>
<accession>A0A0G0GZ22</accession>
<proteinExistence type="predicted"/>